<gene>
    <name evidence="12" type="primary">ompR</name>
    <name evidence="12" type="ORF">PATL70BA_3334</name>
</gene>
<dbReference type="RefSeq" id="WP_125138257.1">
    <property type="nucleotide sequence ID" value="NZ_LR130778.1"/>
</dbReference>
<accession>A0A3P7Q1Q1</accession>
<dbReference type="GO" id="GO:0005829">
    <property type="term" value="C:cytosol"/>
    <property type="evidence" value="ECO:0007669"/>
    <property type="project" value="TreeGrafter"/>
</dbReference>
<dbReference type="EMBL" id="LR130778">
    <property type="protein sequence ID" value="VDN49261.1"/>
    <property type="molecule type" value="Genomic_DNA"/>
</dbReference>
<keyword evidence="3" id="KW-0902">Two-component regulatory system</keyword>
<evidence type="ECO:0000256" key="3">
    <source>
        <dbReference type="ARBA" id="ARBA00023012"/>
    </source>
</evidence>
<evidence type="ECO:0000256" key="2">
    <source>
        <dbReference type="ARBA" id="ARBA00022553"/>
    </source>
</evidence>
<dbReference type="PROSITE" id="PS50110">
    <property type="entry name" value="RESPONSE_REGULATORY"/>
    <property type="match status" value="1"/>
</dbReference>
<comment type="function">
    <text evidence="7">May play the central regulatory role in sporulation. It may be an element of the effector pathway responsible for the activation of sporulation genes in response to nutritional stress. Spo0A may act in concert with spo0H (a sigma factor) to control the expression of some genes that are critical to the sporulation process.</text>
</comment>
<proteinExistence type="predicted"/>
<dbReference type="KEGG" id="cbar:PATL70BA_3334"/>
<dbReference type="GO" id="GO:0000976">
    <property type="term" value="F:transcription cis-regulatory region binding"/>
    <property type="evidence" value="ECO:0007669"/>
    <property type="project" value="TreeGrafter"/>
</dbReference>
<evidence type="ECO:0000256" key="1">
    <source>
        <dbReference type="ARBA" id="ARBA00018672"/>
    </source>
</evidence>
<dbReference type="Proteomes" id="UP000279029">
    <property type="component" value="Chromosome"/>
</dbReference>
<dbReference type="InterPro" id="IPR001867">
    <property type="entry name" value="OmpR/PhoB-type_DNA-bd"/>
</dbReference>
<dbReference type="Pfam" id="PF00072">
    <property type="entry name" value="Response_reg"/>
    <property type="match status" value="1"/>
</dbReference>
<dbReference type="InterPro" id="IPR039420">
    <property type="entry name" value="WalR-like"/>
</dbReference>
<name>A0A3P7Q1Q1_9FIRM</name>
<protein>
    <recommendedName>
        <fullName evidence="1">Stage 0 sporulation protein A homolog</fullName>
    </recommendedName>
</protein>
<dbReference type="SUPFAM" id="SSF52172">
    <property type="entry name" value="CheY-like"/>
    <property type="match status" value="1"/>
</dbReference>
<dbReference type="Gene3D" id="6.10.250.690">
    <property type="match status" value="1"/>
</dbReference>
<feature type="domain" description="OmpR/PhoB-type" evidence="11">
    <location>
        <begin position="133"/>
        <end position="232"/>
    </location>
</feature>
<reference evidence="12 13" key="1">
    <citation type="submission" date="2018-09" db="EMBL/GenBank/DDBJ databases">
        <authorList>
            <person name="Postec A."/>
        </authorList>
    </citation>
    <scope>NUCLEOTIDE SEQUENCE [LARGE SCALE GENOMIC DNA]</scope>
    <source>
        <strain evidence="12">70B-A</strain>
    </source>
</reference>
<evidence type="ECO:0000256" key="6">
    <source>
        <dbReference type="ARBA" id="ARBA00023163"/>
    </source>
</evidence>
<keyword evidence="5 9" id="KW-0238">DNA-binding</keyword>
<keyword evidence="6" id="KW-0804">Transcription</keyword>
<dbReference type="InterPro" id="IPR036388">
    <property type="entry name" value="WH-like_DNA-bd_sf"/>
</dbReference>
<evidence type="ECO:0000259" key="10">
    <source>
        <dbReference type="PROSITE" id="PS50110"/>
    </source>
</evidence>
<dbReference type="PANTHER" id="PTHR48111:SF73">
    <property type="entry name" value="ALKALINE PHOSPHATASE SYNTHESIS TRANSCRIPTIONAL REGULATORY PROTEIN PHOP"/>
    <property type="match status" value="1"/>
</dbReference>
<dbReference type="PANTHER" id="PTHR48111">
    <property type="entry name" value="REGULATOR OF RPOS"/>
    <property type="match status" value="1"/>
</dbReference>
<feature type="DNA-binding region" description="OmpR/PhoB-type" evidence="9">
    <location>
        <begin position="133"/>
        <end position="232"/>
    </location>
</feature>
<dbReference type="OrthoDB" id="9790442at2"/>
<feature type="domain" description="Response regulatory" evidence="10">
    <location>
        <begin position="11"/>
        <end position="124"/>
    </location>
</feature>
<dbReference type="CDD" id="cd17574">
    <property type="entry name" value="REC_OmpR"/>
    <property type="match status" value="1"/>
</dbReference>
<keyword evidence="13" id="KW-1185">Reference proteome</keyword>
<sequence>MWKKEGESVYRLLVVEDESEISSIVMKYAESEGYECRLAENGFEALELFSEEHFHLILLDVMMPGIDGFEVLTRIRELSEIPIIMLTAKQEEVDRIKGFDQGADDYVVKPFSPRELMGRIKVFLKRIYNANDELVLSVQTLKLYTASMKLYRGDEEIEVTSTEFKLLYALMRNMNQVLTREQLMELAFGVGYDGYDRNIDSYIKRIRQKIELDPKKPSLLRTKYGQGYVFGGERG</sequence>
<dbReference type="GO" id="GO:0032993">
    <property type="term" value="C:protein-DNA complex"/>
    <property type="evidence" value="ECO:0007669"/>
    <property type="project" value="TreeGrafter"/>
</dbReference>
<dbReference type="Gene3D" id="3.40.50.2300">
    <property type="match status" value="1"/>
</dbReference>
<dbReference type="Pfam" id="PF00486">
    <property type="entry name" value="Trans_reg_C"/>
    <property type="match status" value="1"/>
</dbReference>
<dbReference type="GO" id="GO:0006355">
    <property type="term" value="P:regulation of DNA-templated transcription"/>
    <property type="evidence" value="ECO:0007669"/>
    <property type="project" value="InterPro"/>
</dbReference>
<evidence type="ECO:0000256" key="8">
    <source>
        <dbReference type="PROSITE-ProRule" id="PRU00169"/>
    </source>
</evidence>
<dbReference type="PROSITE" id="PS51755">
    <property type="entry name" value="OMPR_PHOB"/>
    <property type="match status" value="1"/>
</dbReference>
<dbReference type="AlphaFoldDB" id="A0A3P7Q1Q1"/>
<dbReference type="Gene3D" id="1.10.10.10">
    <property type="entry name" value="Winged helix-like DNA-binding domain superfamily/Winged helix DNA-binding domain"/>
    <property type="match status" value="1"/>
</dbReference>
<evidence type="ECO:0000313" key="13">
    <source>
        <dbReference type="Proteomes" id="UP000279029"/>
    </source>
</evidence>
<feature type="modified residue" description="4-aspartylphosphate" evidence="8">
    <location>
        <position position="60"/>
    </location>
</feature>
<dbReference type="InterPro" id="IPR001789">
    <property type="entry name" value="Sig_transdc_resp-reg_receiver"/>
</dbReference>
<organism evidence="12 13">
    <name type="scientific">Petrocella atlantisensis</name>
    <dbReference type="NCBI Taxonomy" id="2173034"/>
    <lineage>
        <taxon>Bacteria</taxon>
        <taxon>Bacillati</taxon>
        <taxon>Bacillota</taxon>
        <taxon>Clostridia</taxon>
        <taxon>Lachnospirales</taxon>
        <taxon>Vallitaleaceae</taxon>
        <taxon>Petrocella</taxon>
    </lineage>
</organism>
<keyword evidence="2 8" id="KW-0597">Phosphoprotein</keyword>
<evidence type="ECO:0000259" key="11">
    <source>
        <dbReference type="PROSITE" id="PS51755"/>
    </source>
</evidence>
<dbReference type="InterPro" id="IPR011006">
    <property type="entry name" value="CheY-like_superfamily"/>
</dbReference>
<evidence type="ECO:0000256" key="5">
    <source>
        <dbReference type="ARBA" id="ARBA00023125"/>
    </source>
</evidence>
<dbReference type="FunFam" id="3.40.50.2300:FF:000001">
    <property type="entry name" value="DNA-binding response regulator PhoB"/>
    <property type="match status" value="1"/>
</dbReference>
<dbReference type="CDD" id="cd00383">
    <property type="entry name" value="trans_reg_C"/>
    <property type="match status" value="1"/>
</dbReference>
<dbReference type="GO" id="GO:0000156">
    <property type="term" value="F:phosphorelay response regulator activity"/>
    <property type="evidence" value="ECO:0007669"/>
    <property type="project" value="TreeGrafter"/>
</dbReference>
<evidence type="ECO:0000256" key="4">
    <source>
        <dbReference type="ARBA" id="ARBA00023015"/>
    </source>
</evidence>
<dbReference type="SMART" id="SM00862">
    <property type="entry name" value="Trans_reg_C"/>
    <property type="match status" value="1"/>
</dbReference>
<keyword evidence="4" id="KW-0805">Transcription regulation</keyword>
<evidence type="ECO:0000313" key="12">
    <source>
        <dbReference type="EMBL" id="VDN49261.1"/>
    </source>
</evidence>
<evidence type="ECO:0000256" key="9">
    <source>
        <dbReference type="PROSITE-ProRule" id="PRU01091"/>
    </source>
</evidence>
<dbReference type="SMART" id="SM00448">
    <property type="entry name" value="REC"/>
    <property type="match status" value="1"/>
</dbReference>
<evidence type="ECO:0000256" key="7">
    <source>
        <dbReference type="ARBA" id="ARBA00024867"/>
    </source>
</evidence>